<comment type="caution">
    <text evidence="1">The sequence shown here is derived from an EMBL/GenBank/DDBJ whole genome shotgun (WGS) entry which is preliminary data.</text>
</comment>
<name>A0A392URM8_9FABA</name>
<dbReference type="EMBL" id="LXQA010955239">
    <property type="protein sequence ID" value="MCI78626.1"/>
    <property type="molecule type" value="Genomic_DNA"/>
</dbReference>
<organism evidence="1 2">
    <name type="scientific">Trifolium medium</name>
    <dbReference type="NCBI Taxonomy" id="97028"/>
    <lineage>
        <taxon>Eukaryota</taxon>
        <taxon>Viridiplantae</taxon>
        <taxon>Streptophyta</taxon>
        <taxon>Embryophyta</taxon>
        <taxon>Tracheophyta</taxon>
        <taxon>Spermatophyta</taxon>
        <taxon>Magnoliopsida</taxon>
        <taxon>eudicotyledons</taxon>
        <taxon>Gunneridae</taxon>
        <taxon>Pentapetalae</taxon>
        <taxon>rosids</taxon>
        <taxon>fabids</taxon>
        <taxon>Fabales</taxon>
        <taxon>Fabaceae</taxon>
        <taxon>Papilionoideae</taxon>
        <taxon>50 kb inversion clade</taxon>
        <taxon>NPAAA clade</taxon>
        <taxon>Hologalegina</taxon>
        <taxon>IRL clade</taxon>
        <taxon>Trifolieae</taxon>
        <taxon>Trifolium</taxon>
    </lineage>
</organism>
<gene>
    <name evidence="1" type="ORF">A2U01_0099897</name>
</gene>
<proteinExistence type="predicted"/>
<accession>A0A392URM8</accession>
<dbReference type="AlphaFoldDB" id="A0A392URM8"/>
<feature type="non-terminal residue" evidence="1">
    <location>
        <position position="48"/>
    </location>
</feature>
<protein>
    <submittedName>
        <fullName evidence="1">Uncharacterized protein</fullName>
    </submittedName>
</protein>
<reference evidence="1 2" key="1">
    <citation type="journal article" date="2018" name="Front. Plant Sci.">
        <title>Red Clover (Trifolium pratense) and Zigzag Clover (T. medium) - A Picture of Genomic Similarities and Differences.</title>
        <authorList>
            <person name="Dluhosova J."/>
            <person name="Istvanek J."/>
            <person name="Nedelnik J."/>
            <person name="Repkova J."/>
        </authorList>
    </citation>
    <scope>NUCLEOTIDE SEQUENCE [LARGE SCALE GENOMIC DNA]</scope>
    <source>
        <strain evidence="2">cv. 10/8</strain>
        <tissue evidence="1">Leaf</tissue>
    </source>
</reference>
<evidence type="ECO:0000313" key="2">
    <source>
        <dbReference type="Proteomes" id="UP000265520"/>
    </source>
</evidence>
<sequence>MAARYGVERGRLREGGMRGSSWWRKLGRIRDGGGKLGGGWFGEHISKK</sequence>
<evidence type="ECO:0000313" key="1">
    <source>
        <dbReference type="EMBL" id="MCI78626.1"/>
    </source>
</evidence>
<keyword evidence="2" id="KW-1185">Reference proteome</keyword>
<dbReference type="Proteomes" id="UP000265520">
    <property type="component" value="Unassembled WGS sequence"/>
</dbReference>